<accession>A0A078GE92</accession>
<name>A0A078GE92_BRANA</name>
<dbReference type="EMBL" id="LK032146">
    <property type="protein sequence ID" value="CDY23681.1"/>
    <property type="molecule type" value="Genomic_DNA"/>
</dbReference>
<keyword evidence="4" id="KW-1185">Reference proteome</keyword>
<reference evidence="3 4" key="1">
    <citation type="journal article" date="2014" name="Science">
        <title>Plant genetics. Early allopolyploid evolution in the post-Neolithic Brassica napus oilseed genome.</title>
        <authorList>
            <person name="Chalhoub B."/>
            <person name="Denoeud F."/>
            <person name="Liu S."/>
            <person name="Parkin I.A."/>
            <person name="Tang H."/>
            <person name="Wang X."/>
            <person name="Chiquet J."/>
            <person name="Belcram H."/>
            <person name="Tong C."/>
            <person name="Samans B."/>
            <person name="Correa M."/>
            <person name="Da Silva C."/>
            <person name="Just J."/>
            <person name="Falentin C."/>
            <person name="Koh C.S."/>
            <person name="Le Clainche I."/>
            <person name="Bernard M."/>
            <person name="Bento P."/>
            <person name="Noel B."/>
            <person name="Labadie K."/>
            <person name="Alberti A."/>
            <person name="Charles M."/>
            <person name="Arnaud D."/>
            <person name="Guo H."/>
            <person name="Daviaud C."/>
            <person name="Alamery S."/>
            <person name="Jabbari K."/>
            <person name="Zhao M."/>
            <person name="Edger P.P."/>
            <person name="Chelaifa H."/>
            <person name="Tack D."/>
            <person name="Lassalle G."/>
            <person name="Mestiri I."/>
            <person name="Schnel N."/>
            <person name="Le Paslier M.C."/>
            <person name="Fan G."/>
            <person name="Renault V."/>
            <person name="Bayer P.E."/>
            <person name="Golicz A.A."/>
            <person name="Manoli S."/>
            <person name="Lee T.H."/>
            <person name="Thi V.H."/>
            <person name="Chalabi S."/>
            <person name="Hu Q."/>
            <person name="Fan C."/>
            <person name="Tollenaere R."/>
            <person name="Lu Y."/>
            <person name="Battail C."/>
            <person name="Shen J."/>
            <person name="Sidebottom C.H."/>
            <person name="Wang X."/>
            <person name="Canaguier A."/>
            <person name="Chauveau A."/>
            <person name="Berard A."/>
            <person name="Deniot G."/>
            <person name="Guan M."/>
            <person name="Liu Z."/>
            <person name="Sun F."/>
            <person name="Lim Y.P."/>
            <person name="Lyons E."/>
            <person name="Town C.D."/>
            <person name="Bancroft I."/>
            <person name="Wang X."/>
            <person name="Meng J."/>
            <person name="Ma J."/>
            <person name="Pires J.C."/>
            <person name="King G.J."/>
            <person name="Brunel D."/>
            <person name="Delourme R."/>
            <person name="Renard M."/>
            <person name="Aury J.M."/>
            <person name="Adams K.L."/>
            <person name="Batley J."/>
            <person name="Snowdon R.J."/>
            <person name="Tost J."/>
            <person name="Edwards D."/>
            <person name="Zhou Y."/>
            <person name="Hua W."/>
            <person name="Sharpe A.G."/>
            <person name="Paterson A.H."/>
            <person name="Guan C."/>
            <person name="Wincker P."/>
        </authorList>
    </citation>
    <scope>NUCLEOTIDE SEQUENCE [LARGE SCALE GENOMIC DNA]</scope>
    <source>
        <strain evidence="4">cv. Darmor-bzh</strain>
    </source>
</reference>
<evidence type="ECO:0000313" key="3">
    <source>
        <dbReference type="EMBL" id="CDY23681.1"/>
    </source>
</evidence>
<dbReference type="Proteomes" id="UP000028999">
    <property type="component" value="Unassembled WGS sequence"/>
</dbReference>
<organism evidence="3 4">
    <name type="scientific">Brassica napus</name>
    <name type="common">Rape</name>
    <dbReference type="NCBI Taxonomy" id="3708"/>
    <lineage>
        <taxon>Eukaryota</taxon>
        <taxon>Viridiplantae</taxon>
        <taxon>Streptophyta</taxon>
        <taxon>Embryophyta</taxon>
        <taxon>Tracheophyta</taxon>
        <taxon>Spermatophyta</taxon>
        <taxon>Magnoliopsida</taxon>
        <taxon>eudicotyledons</taxon>
        <taxon>Gunneridae</taxon>
        <taxon>Pentapetalae</taxon>
        <taxon>rosids</taxon>
        <taxon>malvids</taxon>
        <taxon>Brassicales</taxon>
        <taxon>Brassicaceae</taxon>
        <taxon>Brassiceae</taxon>
        <taxon>Brassica</taxon>
    </lineage>
</organism>
<protein>
    <submittedName>
        <fullName evidence="3">BnaA05g17480D protein</fullName>
    </submittedName>
</protein>
<proteinExistence type="predicted"/>
<dbReference type="Gramene" id="CDY23681">
    <property type="protein sequence ID" value="CDY23681"/>
    <property type="gene ID" value="GSBRNA2T00023942001"/>
</dbReference>
<sequence>MWWLSSSWLSELSCSSTAVISEPTSTIFYSWSSLSCSPLGSSFLRLLPQPQSTETPRLGNLYSEESKQEQPHGSNPRS</sequence>
<dbReference type="AlphaFoldDB" id="A0A078GE92"/>
<gene>
    <name evidence="3" type="primary">BnaA05g17480D</name>
    <name evidence="3" type="ORF">GSBRNA2T00023942001</name>
</gene>
<evidence type="ECO:0000313" key="4">
    <source>
        <dbReference type="Proteomes" id="UP000028999"/>
    </source>
</evidence>
<feature type="region of interest" description="Disordered" evidence="1">
    <location>
        <begin position="50"/>
        <end position="78"/>
    </location>
</feature>
<feature type="signal peptide" evidence="2">
    <location>
        <begin position="1"/>
        <end position="18"/>
    </location>
</feature>
<evidence type="ECO:0000256" key="2">
    <source>
        <dbReference type="SAM" id="SignalP"/>
    </source>
</evidence>
<dbReference type="PaxDb" id="3708-A0A078GE92"/>
<keyword evidence="2" id="KW-0732">Signal</keyword>
<evidence type="ECO:0000256" key="1">
    <source>
        <dbReference type="SAM" id="MobiDB-lite"/>
    </source>
</evidence>
<feature type="chain" id="PRO_5001735868" evidence="2">
    <location>
        <begin position="19"/>
        <end position="78"/>
    </location>
</feature>